<feature type="transmembrane region" description="Helical" evidence="1">
    <location>
        <begin position="29"/>
        <end position="50"/>
    </location>
</feature>
<comment type="caution">
    <text evidence="2">The sequence shown here is derived from an EMBL/GenBank/DDBJ whole genome shotgun (WGS) entry which is preliminary data.</text>
</comment>
<evidence type="ECO:0000313" key="3">
    <source>
        <dbReference type="Proteomes" id="UP001226762"/>
    </source>
</evidence>
<feature type="transmembrane region" description="Helical" evidence="1">
    <location>
        <begin position="365"/>
        <end position="389"/>
    </location>
</feature>
<feature type="transmembrane region" description="Helical" evidence="1">
    <location>
        <begin position="154"/>
        <end position="171"/>
    </location>
</feature>
<keyword evidence="3" id="KW-1185">Reference proteome</keyword>
<evidence type="ECO:0000313" key="2">
    <source>
        <dbReference type="EMBL" id="MDQ2089358.1"/>
    </source>
</evidence>
<proteinExistence type="predicted"/>
<feature type="transmembrane region" description="Helical" evidence="1">
    <location>
        <begin position="6"/>
        <end position="22"/>
    </location>
</feature>
<accession>A0AAE4B2T9</accession>
<organism evidence="2 3">
    <name type="scientific">Marimonas arenosa</name>
    <dbReference type="NCBI Taxonomy" id="1795305"/>
    <lineage>
        <taxon>Bacteria</taxon>
        <taxon>Pseudomonadati</taxon>
        <taxon>Pseudomonadota</taxon>
        <taxon>Alphaproteobacteria</taxon>
        <taxon>Rhodobacterales</taxon>
        <taxon>Paracoccaceae</taxon>
        <taxon>Marimonas</taxon>
    </lineage>
</organism>
<feature type="transmembrane region" description="Helical" evidence="1">
    <location>
        <begin position="205"/>
        <end position="227"/>
    </location>
</feature>
<feature type="transmembrane region" description="Helical" evidence="1">
    <location>
        <begin position="421"/>
        <end position="442"/>
    </location>
</feature>
<feature type="transmembrane region" description="Helical" evidence="1">
    <location>
        <begin position="85"/>
        <end position="104"/>
    </location>
</feature>
<keyword evidence="1" id="KW-0812">Transmembrane</keyword>
<evidence type="ECO:0008006" key="4">
    <source>
        <dbReference type="Google" id="ProtNLM"/>
    </source>
</evidence>
<protein>
    <recommendedName>
        <fullName evidence="4">O-antigen ligase-like membrane protein</fullName>
    </recommendedName>
</protein>
<keyword evidence="1" id="KW-1133">Transmembrane helix</keyword>
<keyword evidence="1" id="KW-0472">Membrane</keyword>
<dbReference type="RefSeq" id="WP_306734605.1">
    <property type="nucleotide sequence ID" value="NZ_JANHAX010000001.1"/>
</dbReference>
<sequence length="460" mass="51341">MPNTFAYLVLALWPLVSIMLFRRLDTGRAIIWSLLLAYLFLPPPPAVFDFPLMPPLSKQTLPPVVAFVVVFFQRGRDMQIFPRSTVARLLMVVFVLSPLATVLTNDEPVFFGQIGLPALRLIEALALMVQQAMLLLPFVLALNFLRNGTDQRDFLQALLATGLVYSLLMLFEVRMSPQLNTWIYGYFQHHFDQMIRFGGFRPIVFLYHGLWVAFFALMVLAAAAALWRGGTGRLKGIAMAATGYMWVVLVLCKSVASIAYSLLLVPLVLFAGRGLQVQLAAVLAVLALAYPAMKGLDLVPDDWLVEQASHIDPERAASLEFRFDNEHVLLDRASEKPYFGWGSWGRNQILDPVTGEFLTVTDGRWVITIGVFGWVGFLAEFGLLAWPLIVLAVRSFAPGWSEQAPFVGPVALILGFNLFDLLPNATITTLTFVMSGMLLGYLEGLEARQRLQKLQLRSVM</sequence>
<name>A0AAE4B2T9_9RHOB</name>
<reference evidence="2" key="2">
    <citation type="submission" date="2023-02" db="EMBL/GenBank/DDBJ databases">
        <title>'Rhodoalgimonas zhirmunskyi' gen. nov., isolated from a red alga.</title>
        <authorList>
            <person name="Nedashkovskaya O.I."/>
            <person name="Otstavnykh N.Y."/>
            <person name="Bystritskaya E.P."/>
            <person name="Balabanova L.A."/>
            <person name="Isaeva M.P."/>
        </authorList>
    </citation>
    <scope>NUCLEOTIDE SEQUENCE</scope>
    <source>
        <strain evidence="2">KCTC 52189</strain>
    </source>
</reference>
<reference evidence="2" key="1">
    <citation type="submission" date="2022-07" db="EMBL/GenBank/DDBJ databases">
        <authorList>
            <person name="Otstavnykh N."/>
            <person name="Isaeva M."/>
            <person name="Bystritskaya E."/>
        </authorList>
    </citation>
    <scope>NUCLEOTIDE SEQUENCE</scope>
    <source>
        <strain evidence="2">KCTC 52189</strain>
    </source>
</reference>
<evidence type="ECO:0000256" key="1">
    <source>
        <dbReference type="SAM" id="Phobius"/>
    </source>
</evidence>
<feature type="transmembrane region" description="Helical" evidence="1">
    <location>
        <begin position="275"/>
        <end position="293"/>
    </location>
</feature>
<feature type="transmembrane region" description="Helical" evidence="1">
    <location>
        <begin position="239"/>
        <end position="263"/>
    </location>
</feature>
<dbReference type="AlphaFoldDB" id="A0AAE4B2T9"/>
<feature type="transmembrane region" description="Helical" evidence="1">
    <location>
        <begin position="124"/>
        <end position="142"/>
    </location>
</feature>
<dbReference type="EMBL" id="JANHAX010000001">
    <property type="protein sequence ID" value="MDQ2089358.1"/>
    <property type="molecule type" value="Genomic_DNA"/>
</dbReference>
<dbReference type="Proteomes" id="UP001226762">
    <property type="component" value="Unassembled WGS sequence"/>
</dbReference>
<feature type="transmembrane region" description="Helical" evidence="1">
    <location>
        <begin position="56"/>
        <end position="73"/>
    </location>
</feature>
<gene>
    <name evidence="2" type="ORF">NO357_05530</name>
</gene>